<sequence>MHTYLVGLNLELLAKRVTYLTTYAIYSEVKTMLIRATEQVSFHSGGRQLRRNLDVILLYTNEEHKLNAMTGKEPVMRLQLGGVSSDSLKCVRQRNDQVTKIAGPTYLAFPLHPNEMSRENIFFHDQVHLRAVRNDERLKEVLGEAIRPEPEWWLNGDPRIKGAGTSELCISYIFIKYPLCDLAIFPSKLKPTNPEQPTRSIEDSVNDERCCGHAFQERA</sequence>
<evidence type="ECO:0000313" key="2">
    <source>
        <dbReference type="Proteomes" id="UP000297245"/>
    </source>
</evidence>
<accession>A0A4S8MHD8</accession>
<gene>
    <name evidence="1" type="ORF">K435DRAFT_793187</name>
</gene>
<name>A0A4S8MHD8_DENBC</name>
<protein>
    <submittedName>
        <fullName evidence="1">Uncharacterized protein</fullName>
    </submittedName>
</protein>
<dbReference type="OrthoDB" id="2100652at2759"/>
<keyword evidence="2" id="KW-1185">Reference proteome</keyword>
<dbReference type="AlphaFoldDB" id="A0A4S8MHD8"/>
<evidence type="ECO:0000313" key="1">
    <source>
        <dbReference type="EMBL" id="THV01574.1"/>
    </source>
</evidence>
<dbReference type="EMBL" id="ML179087">
    <property type="protein sequence ID" value="THV01574.1"/>
    <property type="molecule type" value="Genomic_DNA"/>
</dbReference>
<reference evidence="1 2" key="1">
    <citation type="journal article" date="2019" name="Nat. Ecol. Evol.">
        <title>Megaphylogeny resolves global patterns of mushroom evolution.</title>
        <authorList>
            <person name="Varga T."/>
            <person name="Krizsan K."/>
            <person name="Foldi C."/>
            <person name="Dima B."/>
            <person name="Sanchez-Garcia M."/>
            <person name="Sanchez-Ramirez S."/>
            <person name="Szollosi G.J."/>
            <person name="Szarkandi J.G."/>
            <person name="Papp V."/>
            <person name="Albert L."/>
            <person name="Andreopoulos W."/>
            <person name="Angelini C."/>
            <person name="Antonin V."/>
            <person name="Barry K.W."/>
            <person name="Bougher N.L."/>
            <person name="Buchanan P."/>
            <person name="Buyck B."/>
            <person name="Bense V."/>
            <person name="Catcheside P."/>
            <person name="Chovatia M."/>
            <person name="Cooper J."/>
            <person name="Damon W."/>
            <person name="Desjardin D."/>
            <person name="Finy P."/>
            <person name="Geml J."/>
            <person name="Haridas S."/>
            <person name="Hughes K."/>
            <person name="Justo A."/>
            <person name="Karasinski D."/>
            <person name="Kautmanova I."/>
            <person name="Kiss B."/>
            <person name="Kocsube S."/>
            <person name="Kotiranta H."/>
            <person name="LaButti K.M."/>
            <person name="Lechner B.E."/>
            <person name="Liimatainen K."/>
            <person name="Lipzen A."/>
            <person name="Lukacs Z."/>
            <person name="Mihaltcheva S."/>
            <person name="Morgado L.N."/>
            <person name="Niskanen T."/>
            <person name="Noordeloos M.E."/>
            <person name="Ohm R.A."/>
            <person name="Ortiz-Santana B."/>
            <person name="Ovrebo C."/>
            <person name="Racz N."/>
            <person name="Riley R."/>
            <person name="Savchenko A."/>
            <person name="Shiryaev A."/>
            <person name="Soop K."/>
            <person name="Spirin V."/>
            <person name="Szebenyi C."/>
            <person name="Tomsovsky M."/>
            <person name="Tulloss R.E."/>
            <person name="Uehling J."/>
            <person name="Grigoriev I.V."/>
            <person name="Vagvolgyi C."/>
            <person name="Papp T."/>
            <person name="Martin F.M."/>
            <person name="Miettinen O."/>
            <person name="Hibbett D.S."/>
            <person name="Nagy L.G."/>
        </authorList>
    </citation>
    <scope>NUCLEOTIDE SEQUENCE [LARGE SCALE GENOMIC DNA]</scope>
    <source>
        <strain evidence="1 2">CBS 962.96</strain>
    </source>
</reference>
<proteinExistence type="predicted"/>
<organism evidence="1 2">
    <name type="scientific">Dendrothele bispora (strain CBS 962.96)</name>
    <dbReference type="NCBI Taxonomy" id="1314807"/>
    <lineage>
        <taxon>Eukaryota</taxon>
        <taxon>Fungi</taxon>
        <taxon>Dikarya</taxon>
        <taxon>Basidiomycota</taxon>
        <taxon>Agaricomycotina</taxon>
        <taxon>Agaricomycetes</taxon>
        <taxon>Agaricomycetidae</taxon>
        <taxon>Agaricales</taxon>
        <taxon>Agaricales incertae sedis</taxon>
        <taxon>Dendrothele</taxon>
    </lineage>
</organism>
<dbReference type="Proteomes" id="UP000297245">
    <property type="component" value="Unassembled WGS sequence"/>
</dbReference>